<proteinExistence type="predicted"/>
<accession>T2IGR0</accession>
<reference evidence="2 3" key="2">
    <citation type="submission" date="2013-09" db="EMBL/GenBank/DDBJ databases">
        <title>Whole genome comparison of six Crocosphaera watsonii strains with differing phenotypes.</title>
        <authorList>
            <person name="Bench S.R."/>
            <person name="Heller P."/>
            <person name="Frank I."/>
            <person name="Arciniega M."/>
            <person name="Shilova I.N."/>
            <person name="Zehr J.P."/>
        </authorList>
    </citation>
    <scope>NUCLEOTIDE SEQUENCE [LARGE SCALE GENOMIC DNA]</scope>
    <source>
        <strain evidence="2 3">WH 8502</strain>
    </source>
</reference>
<reference evidence="2 3" key="1">
    <citation type="submission" date="2013-01" db="EMBL/GenBank/DDBJ databases">
        <authorList>
            <person name="Bench S."/>
        </authorList>
    </citation>
    <scope>NUCLEOTIDE SEQUENCE [LARGE SCALE GENOMIC DNA]</scope>
    <source>
        <strain evidence="2 3">WH 8502</strain>
    </source>
</reference>
<keyword evidence="1" id="KW-0472">Membrane</keyword>
<dbReference type="AlphaFoldDB" id="T2IGR0"/>
<name>T2IGR0_CROWT</name>
<evidence type="ECO:0000313" key="2">
    <source>
        <dbReference type="EMBL" id="CCQ52084.1"/>
    </source>
</evidence>
<comment type="caution">
    <text evidence="2">The sequence shown here is derived from an EMBL/GenBank/DDBJ whole genome shotgun (WGS) entry which is preliminary data.</text>
</comment>
<feature type="transmembrane region" description="Helical" evidence="1">
    <location>
        <begin position="13"/>
        <end position="34"/>
    </location>
</feature>
<keyword evidence="1" id="KW-1133">Transmembrane helix</keyword>
<dbReference type="Proteomes" id="UP000018348">
    <property type="component" value="Unassembled WGS sequence"/>
</dbReference>
<gene>
    <name evidence="2" type="ORF">CWATWH8502_761</name>
</gene>
<sequence>MDFRRVIGDLPKFAFLPLLIVKKLWIIPIILCYLQEK</sequence>
<evidence type="ECO:0000313" key="3">
    <source>
        <dbReference type="Proteomes" id="UP000018348"/>
    </source>
</evidence>
<organism evidence="2 3">
    <name type="scientific">Crocosphaera watsonii WH 8502</name>
    <dbReference type="NCBI Taxonomy" id="423474"/>
    <lineage>
        <taxon>Bacteria</taxon>
        <taxon>Bacillati</taxon>
        <taxon>Cyanobacteriota</taxon>
        <taxon>Cyanophyceae</taxon>
        <taxon>Oscillatoriophycideae</taxon>
        <taxon>Chroococcales</taxon>
        <taxon>Aphanothecaceae</taxon>
        <taxon>Crocosphaera</taxon>
    </lineage>
</organism>
<evidence type="ECO:0000256" key="1">
    <source>
        <dbReference type="SAM" id="Phobius"/>
    </source>
</evidence>
<protein>
    <submittedName>
        <fullName evidence="2">Uncharacterized protein</fullName>
    </submittedName>
</protein>
<dbReference type="EMBL" id="CAQK01000580">
    <property type="protein sequence ID" value="CCQ52084.1"/>
    <property type="molecule type" value="Genomic_DNA"/>
</dbReference>
<keyword evidence="1" id="KW-0812">Transmembrane</keyword>